<dbReference type="OrthoDB" id="1680906at2"/>
<protein>
    <recommendedName>
        <fullName evidence="3">DUF1934 domain-containing protein</fullName>
    </recommendedName>
</protein>
<dbReference type="Gene3D" id="2.40.128.20">
    <property type="match status" value="1"/>
</dbReference>
<dbReference type="KEGG" id="hcv:FTV88_0922"/>
<dbReference type="Pfam" id="PF09148">
    <property type="entry name" value="DUF1934"/>
    <property type="match status" value="1"/>
</dbReference>
<evidence type="ECO:0000313" key="2">
    <source>
        <dbReference type="Proteomes" id="UP000366051"/>
    </source>
</evidence>
<accession>A0A5Q2MWV8</accession>
<gene>
    <name evidence="1" type="ORF">FTV88_0922</name>
</gene>
<dbReference type="InterPro" id="IPR015231">
    <property type="entry name" value="DUF1934"/>
</dbReference>
<evidence type="ECO:0008006" key="3">
    <source>
        <dbReference type="Google" id="ProtNLM"/>
    </source>
</evidence>
<dbReference type="RefSeq" id="WP_153724527.1">
    <property type="nucleotide sequence ID" value="NZ_CP045875.1"/>
</dbReference>
<organism evidence="1 2">
    <name type="scientific">Heliorestis convoluta</name>
    <dbReference type="NCBI Taxonomy" id="356322"/>
    <lineage>
        <taxon>Bacteria</taxon>
        <taxon>Bacillati</taxon>
        <taxon>Bacillota</taxon>
        <taxon>Clostridia</taxon>
        <taxon>Eubacteriales</taxon>
        <taxon>Heliobacteriaceae</taxon>
        <taxon>Heliorestis</taxon>
    </lineage>
</organism>
<proteinExistence type="predicted"/>
<name>A0A5Q2MWV8_9FIRM</name>
<dbReference type="AlphaFoldDB" id="A0A5Q2MWV8"/>
<evidence type="ECO:0000313" key="1">
    <source>
        <dbReference type="EMBL" id="QGG47074.1"/>
    </source>
</evidence>
<dbReference type="InterPro" id="IPR012674">
    <property type="entry name" value="Calycin"/>
</dbReference>
<dbReference type="Proteomes" id="UP000366051">
    <property type="component" value="Chromosome"/>
</dbReference>
<dbReference type="EMBL" id="CP045875">
    <property type="protein sequence ID" value="QGG47074.1"/>
    <property type="molecule type" value="Genomic_DNA"/>
</dbReference>
<sequence length="147" mass="16639">MKKSVLVSVLGTQKNDVGEVDKIELVTPGTFFLRDQSYYIIYQETEITGMEGTTTTVKVEPQKITLNRMGAQELKQTFEKNKANHSIYATPYGTLNLTVIPSKVEVSMHQEGGTIDLAYELQVDKKKLSDNTLQIIVKEARSRRELR</sequence>
<reference evidence="2" key="1">
    <citation type="submission" date="2019-11" db="EMBL/GenBank/DDBJ databases">
        <title>Genome sequence of Heliorestis convoluta strain HH, an alkaliphilic and minimalistic phototrophic bacterium from a soda lake in Egypt.</title>
        <authorList>
            <person name="Dewey E.D."/>
            <person name="Stokes L.M."/>
            <person name="Burchell B.M."/>
            <person name="Shaffer K.N."/>
            <person name="Huntington A.M."/>
            <person name="Baker J.M."/>
            <person name="Nadendla S."/>
            <person name="Giglio M.G."/>
            <person name="Touchman J.W."/>
            <person name="Blankenship R.E."/>
            <person name="Madigan M.T."/>
            <person name="Sattley W.M."/>
        </authorList>
    </citation>
    <scope>NUCLEOTIDE SEQUENCE [LARGE SCALE GENOMIC DNA]</scope>
    <source>
        <strain evidence="2">HH</strain>
    </source>
</reference>
<dbReference type="SUPFAM" id="SSF50814">
    <property type="entry name" value="Lipocalins"/>
    <property type="match status" value="1"/>
</dbReference>
<keyword evidence="2" id="KW-1185">Reference proteome</keyword>